<keyword evidence="2" id="KW-1185">Reference proteome</keyword>
<dbReference type="AlphaFoldDB" id="A0A7W3W196"/>
<evidence type="ECO:0000313" key="2">
    <source>
        <dbReference type="Proteomes" id="UP000526734"/>
    </source>
</evidence>
<comment type="caution">
    <text evidence="1">The sequence shown here is derived from an EMBL/GenBank/DDBJ whole genome shotgun (WGS) entry which is preliminary data.</text>
</comment>
<accession>A0A7W3W196</accession>
<dbReference type="EMBL" id="JACGZW010000008">
    <property type="protein sequence ID" value="MBB1156467.1"/>
    <property type="molecule type" value="Genomic_DNA"/>
</dbReference>
<reference evidence="1 2" key="1">
    <citation type="submission" date="2020-08" db="EMBL/GenBank/DDBJ databases">
        <title>Amycolatopsis sp. nov. DR6-1 isolated from Dendrobium heterocarpum.</title>
        <authorList>
            <person name="Tedsree N."/>
            <person name="Kuncharoen N."/>
            <person name="Likhitwitayawuid K."/>
            <person name="Tanasupawat S."/>
        </authorList>
    </citation>
    <scope>NUCLEOTIDE SEQUENCE [LARGE SCALE GENOMIC DNA]</scope>
    <source>
        <strain evidence="1 2">DR6-1</strain>
    </source>
</reference>
<proteinExistence type="predicted"/>
<dbReference type="RefSeq" id="WP_182893399.1">
    <property type="nucleotide sequence ID" value="NZ_JACGZW010000008.1"/>
</dbReference>
<protein>
    <submittedName>
        <fullName evidence="1">Uncharacterized protein</fullName>
    </submittedName>
</protein>
<gene>
    <name evidence="1" type="ORF">H4281_25215</name>
</gene>
<organism evidence="1 2">
    <name type="scientific">Amycolatopsis dendrobii</name>
    <dbReference type="NCBI Taxonomy" id="2760662"/>
    <lineage>
        <taxon>Bacteria</taxon>
        <taxon>Bacillati</taxon>
        <taxon>Actinomycetota</taxon>
        <taxon>Actinomycetes</taxon>
        <taxon>Pseudonocardiales</taxon>
        <taxon>Pseudonocardiaceae</taxon>
        <taxon>Amycolatopsis</taxon>
    </lineage>
</organism>
<evidence type="ECO:0000313" key="1">
    <source>
        <dbReference type="EMBL" id="MBB1156467.1"/>
    </source>
</evidence>
<name>A0A7W3W196_9PSEU</name>
<sequence length="163" mass="17892">MADQTFVSDFVQRPGYDPVRAAATVRWSDLGAEIRRMDESGAADHELRAALAKLADATSEELNRIFVHADWCEDQTYGARHNCTSCPDYVIGVPRLAGRPVPSVTARAWANEEDGAKSVGVHMLTDSEDDGSYAEGWFTPDAARALATQLVLAADLVDRRRRL</sequence>
<dbReference type="Proteomes" id="UP000526734">
    <property type="component" value="Unassembled WGS sequence"/>
</dbReference>